<evidence type="ECO:0000256" key="2">
    <source>
        <dbReference type="ARBA" id="ARBA00022794"/>
    </source>
</evidence>
<organism evidence="10 11">
    <name type="scientific">Ichthyophthirius multifiliis</name>
    <name type="common">White spot disease agent</name>
    <name type="synonym">Ich</name>
    <dbReference type="NCBI Taxonomy" id="5932"/>
    <lineage>
        <taxon>Eukaryota</taxon>
        <taxon>Sar</taxon>
        <taxon>Alveolata</taxon>
        <taxon>Ciliophora</taxon>
        <taxon>Intramacronucleata</taxon>
        <taxon>Oligohymenophorea</taxon>
        <taxon>Hymenostomatida</taxon>
        <taxon>Ophryoglenina</taxon>
        <taxon>Ichthyophthirius</taxon>
    </lineage>
</organism>
<dbReference type="Pfam" id="PF13870">
    <property type="entry name" value="CCDC113_CCDC96_CC"/>
    <property type="match status" value="1"/>
</dbReference>
<evidence type="ECO:0000256" key="6">
    <source>
        <dbReference type="ARBA" id="ARBA00044798"/>
    </source>
</evidence>
<keyword evidence="11" id="KW-1185">Reference proteome</keyword>
<dbReference type="InParanoid" id="G0QRU1"/>
<evidence type="ECO:0000256" key="4">
    <source>
        <dbReference type="ARBA" id="ARBA00023273"/>
    </source>
</evidence>
<evidence type="ECO:0000256" key="8">
    <source>
        <dbReference type="SAM" id="MobiDB-lite"/>
    </source>
</evidence>
<evidence type="ECO:0000313" key="11">
    <source>
        <dbReference type="Proteomes" id="UP000008983"/>
    </source>
</evidence>
<feature type="compositionally biased region" description="Basic residues" evidence="8">
    <location>
        <begin position="1"/>
        <end position="15"/>
    </location>
</feature>
<proteinExistence type="inferred from homology"/>
<dbReference type="InterPro" id="IPR051885">
    <property type="entry name" value="CC_CF"/>
</dbReference>
<evidence type="ECO:0000256" key="1">
    <source>
        <dbReference type="ARBA" id="ARBA00004138"/>
    </source>
</evidence>
<evidence type="ECO:0000259" key="9">
    <source>
        <dbReference type="Pfam" id="PF13870"/>
    </source>
</evidence>
<dbReference type="PANTHER" id="PTHR15654">
    <property type="entry name" value="COILED-COIL DOMAIN-CONTAINING PROTEIN 113-RELATED"/>
    <property type="match status" value="1"/>
</dbReference>
<dbReference type="OMA" id="PQHSHGG"/>
<name>G0QRU1_ICHMU</name>
<keyword evidence="2" id="KW-0970">Cilium biogenesis/degradation</keyword>
<accession>G0QRU1</accession>
<dbReference type="AlphaFoldDB" id="G0QRU1"/>
<dbReference type="STRING" id="857967.G0QRU1"/>
<dbReference type="eggNOG" id="ENOG502QU7J">
    <property type="taxonomic scope" value="Eukaryota"/>
</dbReference>
<dbReference type="EMBL" id="GL983799">
    <property type="protein sequence ID" value="EGR32075.1"/>
    <property type="molecule type" value="Genomic_DNA"/>
</dbReference>
<reference evidence="10 11" key="1">
    <citation type="submission" date="2011-07" db="EMBL/GenBank/DDBJ databases">
        <authorList>
            <person name="Coyne R."/>
            <person name="Brami D."/>
            <person name="Johnson J."/>
            <person name="Hostetler J."/>
            <person name="Hannick L."/>
            <person name="Clark T."/>
            <person name="Cassidy-Hanley D."/>
            <person name="Inman J."/>
        </authorList>
    </citation>
    <scope>NUCLEOTIDE SEQUENCE [LARGE SCALE GENOMIC DNA]</scope>
    <source>
        <strain evidence="10 11">G5</strain>
    </source>
</reference>
<sequence>MKKYKKKKRKSKKKDKNIDKKSMLLTNEEKYDIAQQEQDALKKQIDEGRIKSDQILETLRAILEETDMAITEIRKDAFDFQREILIGGENSRTGKIEAEKIIKYFEEKLRQKDALIAKYTSKRTNLERQILKTNNQIQKKEEMGDDLKFIDFYQLQIENKKYVKEIDEKNKKLLSLKISANRISQTLKDEEQSLKRELDQGKSHTS</sequence>
<evidence type="ECO:0000256" key="3">
    <source>
        <dbReference type="ARBA" id="ARBA00023054"/>
    </source>
</evidence>
<dbReference type="OrthoDB" id="10259713at2759"/>
<feature type="domain" description="CCDC113/CCDC96 coiled-coil" evidence="9">
    <location>
        <begin position="110"/>
        <end position="197"/>
    </location>
</feature>
<dbReference type="InterPro" id="IPR025254">
    <property type="entry name" value="CCDC113/CCDC96_CC"/>
</dbReference>
<feature type="coiled-coil region" evidence="7">
    <location>
        <begin position="24"/>
        <end position="51"/>
    </location>
</feature>
<evidence type="ECO:0000313" key="10">
    <source>
        <dbReference type="EMBL" id="EGR32075.1"/>
    </source>
</evidence>
<dbReference type="GO" id="GO:0060271">
    <property type="term" value="P:cilium assembly"/>
    <property type="evidence" value="ECO:0007669"/>
    <property type="project" value="TreeGrafter"/>
</dbReference>
<feature type="coiled-coil region" evidence="7">
    <location>
        <begin position="109"/>
        <end position="143"/>
    </location>
</feature>
<evidence type="ECO:0000256" key="7">
    <source>
        <dbReference type="SAM" id="Coils"/>
    </source>
</evidence>
<dbReference type="Proteomes" id="UP000008983">
    <property type="component" value="Unassembled WGS sequence"/>
</dbReference>
<evidence type="ECO:0000256" key="5">
    <source>
        <dbReference type="ARBA" id="ARBA00044506"/>
    </source>
</evidence>
<keyword evidence="3 7" id="KW-0175">Coiled coil</keyword>
<protein>
    <recommendedName>
        <fullName evidence="6">Cilia- and flagella-associated protein 263</fullName>
    </recommendedName>
</protein>
<gene>
    <name evidence="10" type="ORF">IMG5_097520</name>
</gene>
<comment type="subcellular location">
    <subcellularLocation>
        <location evidence="1">Cell projection</location>
        <location evidence="1">Cilium</location>
    </subcellularLocation>
</comment>
<dbReference type="RefSeq" id="XP_004035561.1">
    <property type="nucleotide sequence ID" value="XM_004035513.1"/>
</dbReference>
<feature type="region of interest" description="Disordered" evidence="8">
    <location>
        <begin position="1"/>
        <end position="23"/>
    </location>
</feature>
<dbReference type="GO" id="GO:0005930">
    <property type="term" value="C:axoneme"/>
    <property type="evidence" value="ECO:0007669"/>
    <property type="project" value="TreeGrafter"/>
</dbReference>
<dbReference type="GO" id="GO:0036064">
    <property type="term" value="C:ciliary basal body"/>
    <property type="evidence" value="ECO:0007669"/>
    <property type="project" value="TreeGrafter"/>
</dbReference>
<dbReference type="GeneID" id="14908228"/>
<comment type="similarity">
    <text evidence="5">Belongs to the CFAP263 family.</text>
</comment>
<dbReference type="PANTHER" id="PTHR15654:SF2">
    <property type="entry name" value="COILED-COIL DOMAIN-CONTAINING PROTEIN 113"/>
    <property type="match status" value="1"/>
</dbReference>
<keyword evidence="4" id="KW-0966">Cell projection</keyword>